<evidence type="ECO:0000313" key="4">
    <source>
        <dbReference type="Proteomes" id="UP000287866"/>
    </source>
</evidence>
<feature type="compositionally biased region" description="Pro residues" evidence="1">
    <location>
        <begin position="82"/>
        <end position="95"/>
    </location>
</feature>
<accession>A0A8T6QYC7</accession>
<dbReference type="Gene3D" id="1.10.10.2480">
    <property type="match status" value="1"/>
</dbReference>
<evidence type="ECO:0000259" key="2">
    <source>
        <dbReference type="Pfam" id="PF04760"/>
    </source>
</evidence>
<protein>
    <recommendedName>
        <fullName evidence="2">Translation initiation factor IF-2 N-terminal domain-containing protein</fullName>
    </recommendedName>
</protein>
<evidence type="ECO:0000313" key="3">
    <source>
        <dbReference type="EMBL" id="NHA67039.1"/>
    </source>
</evidence>
<dbReference type="EMBL" id="SAYU02000005">
    <property type="protein sequence ID" value="NHA67039.1"/>
    <property type="molecule type" value="Genomic_DNA"/>
</dbReference>
<comment type="caution">
    <text evidence="3">The sequence shown here is derived from an EMBL/GenBank/DDBJ whole genome shotgun (WGS) entry which is preliminary data.</text>
</comment>
<keyword evidence="4" id="KW-1185">Reference proteome</keyword>
<dbReference type="Proteomes" id="UP000287866">
    <property type="component" value="Unassembled WGS sequence"/>
</dbReference>
<proteinExistence type="predicted"/>
<organism evidence="3 4">
    <name type="scientific">Phycicoccus flavus</name>
    <dbReference type="NCBI Taxonomy" id="2502783"/>
    <lineage>
        <taxon>Bacteria</taxon>
        <taxon>Bacillati</taxon>
        <taxon>Actinomycetota</taxon>
        <taxon>Actinomycetes</taxon>
        <taxon>Micrococcales</taxon>
        <taxon>Intrasporangiaceae</taxon>
        <taxon>Phycicoccus</taxon>
    </lineage>
</organism>
<dbReference type="Pfam" id="PF04760">
    <property type="entry name" value="IF2_N"/>
    <property type="match status" value="1"/>
</dbReference>
<name>A0A8T6QYC7_9MICO</name>
<feature type="region of interest" description="Disordered" evidence="1">
    <location>
        <begin position="50"/>
        <end position="95"/>
    </location>
</feature>
<reference evidence="3" key="1">
    <citation type="submission" date="2020-03" db="EMBL/GenBank/DDBJ databases">
        <title>Phycicoccus flavus sp. nov., a novel endophytic actinobacterium isolated from branch of Kandelia candel.</title>
        <authorList>
            <person name="Tuo L."/>
        </authorList>
    </citation>
    <scope>NUCLEOTIDE SEQUENCE</scope>
    <source>
        <strain evidence="3">CMS6Z-2</strain>
    </source>
</reference>
<dbReference type="AlphaFoldDB" id="A0A8T6QYC7"/>
<feature type="non-terminal residue" evidence="3">
    <location>
        <position position="95"/>
    </location>
</feature>
<evidence type="ECO:0000256" key="1">
    <source>
        <dbReference type="SAM" id="MobiDB-lite"/>
    </source>
</evidence>
<feature type="domain" description="Translation initiation factor IF-2 N-terminal" evidence="2">
    <location>
        <begin position="1"/>
        <end position="41"/>
    </location>
</feature>
<sequence>MSKVRVSALAKERGETSKVVLERLNAMGEYVKTASSTIEAPVVRRYNEKYPASKPAEKQSEKPAAAPKAPAPKAPAAAAPAAPAPAAPAAPSAPA</sequence>
<gene>
    <name evidence="3" type="ORF">EPD83_003075</name>
</gene>
<dbReference type="InterPro" id="IPR006847">
    <property type="entry name" value="IF2_N"/>
</dbReference>